<evidence type="ECO:0000256" key="14">
    <source>
        <dbReference type="ARBA" id="ARBA00023015"/>
    </source>
</evidence>
<keyword evidence="10" id="KW-0037">Angiogenesis</keyword>
<evidence type="ECO:0000256" key="1">
    <source>
        <dbReference type="ARBA" id="ARBA00004123"/>
    </source>
</evidence>
<dbReference type="GO" id="GO:0007219">
    <property type="term" value="P:Notch signaling pathway"/>
    <property type="evidence" value="ECO:0007669"/>
    <property type="project" value="UniProtKB-KW"/>
</dbReference>
<dbReference type="GO" id="GO:0001525">
    <property type="term" value="P:angiogenesis"/>
    <property type="evidence" value="ECO:0007669"/>
    <property type="project" value="UniProtKB-KW"/>
</dbReference>
<protein>
    <recommendedName>
        <fullName evidence="21">Integrin beta-1-binding protein 1</fullName>
    </recommendedName>
</protein>
<dbReference type="PANTHER" id="PTHR32055">
    <property type="entry name" value="INTEGRIN BETA-1-BINDING PROTEIN 1"/>
    <property type="match status" value="1"/>
</dbReference>
<dbReference type="GO" id="GO:0051895">
    <property type="term" value="P:negative regulation of focal adhesion assembly"/>
    <property type="evidence" value="ECO:0007669"/>
    <property type="project" value="TreeGrafter"/>
</dbReference>
<keyword evidence="24" id="KW-0401">Integrin</keyword>
<keyword evidence="15" id="KW-0472">Membrane</keyword>
<keyword evidence="6" id="KW-1003">Cell membrane</keyword>
<keyword evidence="7" id="KW-0963">Cytoplasm</keyword>
<keyword evidence="25" id="KW-1185">Reference proteome</keyword>
<dbReference type="GO" id="GO:0030027">
    <property type="term" value="C:lamellipodium"/>
    <property type="evidence" value="ECO:0007669"/>
    <property type="project" value="UniProtKB-SubCell"/>
</dbReference>
<feature type="region of interest" description="Disordered" evidence="22">
    <location>
        <begin position="293"/>
        <end position="362"/>
    </location>
</feature>
<evidence type="ECO:0000256" key="18">
    <source>
        <dbReference type="ARBA" id="ARBA00023242"/>
    </source>
</evidence>
<dbReference type="GO" id="GO:1900025">
    <property type="term" value="P:negative regulation of substrate adhesion-dependent cell spreading"/>
    <property type="evidence" value="ECO:0007669"/>
    <property type="project" value="UniProtKB-ARBA"/>
</dbReference>
<dbReference type="GO" id="GO:0009966">
    <property type="term" value="P:regulation of signal transduction"/>
    <property type="evidence" value="ECO:0007669"/>
    <property type="project" value="UniProtKB-ARBA"/>
</dbReference>
<dbReference type="AlphaFoldDB" id="A0AA47MUX5"/>
<evidence type="ECO:0000256" key="8">
    <source>
        <dbReference type="ARBA" id="ARBA00022553"/>
    </source>
</evidence>
<gene>
    <name evidence="24" type="primary">ITGB1BP1</name>
    <name evidence="24" type="ORF">N1851_013618</name>
</gene>
<sequence length="504" mass="54270">MVVISSGSDMMCCRGHAGVLHQHLGQRSLNAVAGNDDAVPLVGAPALKQLPGQPTLHHTRRRHDNTGADVIKGSSVYLEVADVLEHKGVVDVDGLADLVVHGIDVRLVHGHALLGQRGRIVDGDVMEFRDEQQLLGSAQGKHWDQTAALPVDDVVDGVTEPGFPLLPLLMDVCAVVRQQPAVDGLGGVGHEGPAFEAGLLEEPGQRSTVIQVEAARRRQRSKLNDEGALVFFSVDSLADEQQVYLCGVNQVDVGEGIHPLQPRVDATVQLHATDDIKSHRSWVEAAERRGSIAVKLSDTNRSETDPPGTQVKKRHSSSSSQSSEISTKSKSVDSSLGGLSRSSTVASLDTDSTKSSGNSSSDTCAEFRVKYVGAIEKLQFDMSRTLQEPLDLINYIDAAQQDGKLPFVPGEEEMILGVSKYGVKVASLDQCDVLHRHPLYLIVRMLCYDDGLGAGKNLLALKTTDTQQERCSVWVYQCSCAEQAQSICKVLSASFDCVLTSEKS</sequence>
<dbReference type="GO" id="GO:0031214">
    <property type="term" value="P:biomineral tissue development"/>
    <property type="evidence" value="ECO:0007669"/>
    <property type="project" value="UniProtKB-KW"/>
</dbReference>
<evidence type="ECO:0000313" key="24">
    <source>
        <dbReference type="EMBL" id="KAK0147042.1"/>
    </source>
</evidence>
<dbReference type="GO" id="GO:0005634">
    <property type="term" value="C:nucleus"/>
    <property type="evidence" value="ECO:0007669"/>
    <property type="project" value="UniProtKB-SubCell"/>
</dbReference>
<evidence type="ECO:0000256" key="2">
    <source>
        <dbReference type="ARBA" id="ARBA00004236"/>
    </source>
</evidence>
<evidence type="ECO:0000256" key="6">
    <source>
        <dbReference type="ARBA" id="ARBA00022475"/>
    </source>
</evidence>
<evidence type="ECO:0000256" key="20">
    <source>
        <dbReference type="ARBA" id="ARBA00023273"/>
    </source>
</evidence>
<keyword evidence="14" id="KW-0805">Transcription regulation</keyword>
<evidence type="ECO:0000256" key="7">
    <source>
        <dbReference type="ARBA" id="ARBA00022490"/>
    </source>
</evidence>
<evidence type="ECO:0000256" key="17">
    <source>
        <dbReference type="ARBA" id="ARBA00023212"/>
    </source>
</evidence>
<comment type="subcellular location">
    <subcellularLocation>
        <location evidence="2">Cell membrane</location>
    </subcellularLocation>
    <subcellularLocation>
        <location evidence="5">Cell projection</location>
        <location evidence="5">Lamellipodium</location>
    </subcellularLocation>
    <subcellularLocation>
        <location evidence="4">Cell projection</location>
        <location evidence="4">Ruffle</location>
    </subcellularLocation>
    <subcellularLocation>
        <location evidence="3">Cytoplasm</location>
        <location evidence="3">Cytoskeleton</location>
    </subcellularLocation>
    <subcellularLocation>
        <location evidence="1">Nucleus</location>
    </subcellularLocation>
</comment>
<dbReference type="FunFam" id="2.30.29.30:FF:000716">
    <property type="entry name" value="Integrin beta-1-binding protein 1"/>
    <property type="match status" value="1"/>
</dbReference>
<feature type="compositionally biased region" description="Low complexity" evidence="22">
    <location>
        <begin position="349"/>
        <end position="362"/>
    </location>
</feature>
<dbReference type="GO" id="GO:0030336">
    <property type="term" value="P:negative regulation of cell migration"/>
    <property type="evidence" value="ECO:0007669"/>
    <property type="project" value="UniProtKB-ARBA"/>
</dbReference>
<dbReference type="GO" id="GO:0072657">
    <property type="term" value="P:protein localization to membrane"/>
    <property type="evidence" value="ECO:0007669"/>
    <property type="project" value="UniProtKB-ARBA"/>
</dbReference>
<dbReference type="CDD" id="cd13163">
    <property type="entry name" value="PTB_ICAP1"/>
    <property type="match status" value="1"/>
</dbReference>
<dbReference type="EMBL" id="JAOPHQ010002380">
    <property type="protein sequence ID" value="KAK0147042.1"/>
    <property type="molecule type" value="Genomic_DNA"/>
</dbReference>
<dbReference type="Gene3D" id="6.20.360.10">
    <property type="match status" value="1"/>
</dbReference>
<evidence type="ECO:0000256" key="12">
    <source>
        <dbReference type="ARBA" id="ARBA00022889"/>
    </source>
</evidence>
<keyword evidence="19" id="KW-0497">Mitogen</keyword>
<evidence type="ECO:0000256" key="15">
    <source>
        <dbReference type="ARBA" id="ARBA00023136"/>
    </source>
</evidence>
<evidence type="ECO:0000256" key="16">
    <source>
        <dbReference type="ARBA" id="ARBA00023163"/>
    </source>
</evidence>
<keyword evidence="13" id="KW-0914">Notch signaling pathway</keyword>
<dbReference type="InterPro" id="IPR006020">
    <property type="entry name" value="PTB/PI_dom"/>
</dbReference>
<evidence type="ECO:0000256" key="4">
    <source>
        <dbReference type="ARBA" id="ARBA00004466"/>
    </source>
</evidence>
<evidence type="ECO:0000256" key="9">
    <source>
        <dbReference type="ARBA" id="ARBA00022591"/>
    </source>
</evidence>
<accession>A0AA47MUX5</accession>
<keyword evidence="20" id="KW-0966">Cell projection</keyword>
<keyword evidence="17" id="KW-0206">Cytoskeleton</keyword>
<evidence type="ECO:0000256" key="3">
    <source>
        <dbReference type="ARBA" id="ARBA00004245"/>
    </source>
</evidence>
<dbReference type="GO" id="GO:0005178">
    <property type="term" value="F:integrin binding"/>
    <property type="evidence" value="ECO:0007669"/>
    <property type="project" value="TreeGrafter"/>
</dbReference>
<evidence type="ECO:0000256" key="10">
    <source>
        <dbReference type="ARBA" id="ARBA00022657"/>
    </source>
</evidence>
<dbReference type="GO" id="GO:0007229">
    <property type="term" value="P:integrin-mediated signaling pathway"/>
    <property type="evidence" value="ECO:0007669"/>
    <property type="project" value="UniProtKB-KW"/>
</dbReference>
<dbReference type="SUPFAM" id="SSF50729">
    <property type="entry name" value="PH domain-like"/>
    <property type="match status" value="1"/>
</dbReference>
<dbReference type="GO" id="GO:0016477">
    <property type="term" value="P:cell migration"/>
    <property type="evidence" value="ECO:0007669"/>
    <property type="project" value="UniProtKB-ARBA"/>
</dbReference>
<dbReference type="InterPro" id="IPR019517">
    <property type="entry name" value="Integrin-bd_ICAP-1"/>
</dbReference>
<reference evidence="24" key="1">
    <citation type="journal article" date="2023" name="Front. Mar. Sci.">
        <title>A new Merluccius polli reference genome to investigate the effects of global change in West African waters.</title>
        <authorList>
            <person name="Mateo J.L."/>
            <person name="Blanco-Fernandez C."/>
            <person name="Garcia-Vazquez E."/>
            <person name="Machado-Schiaffino G."/>
        </authorList>
    </citation>
    <scope>NUCLEOTIDE SEQUENCE</scope>
    <source>
        <strain evidence="24">C29</strain>
        <tissue evidence="24">Fin</tissue>
    </source>
</reference>
<keyword evidence="11" id="KW-0221">Differentiation</keyword>
<dbReference type="GO" id="GO:0090313">
    <property type="term" value="P:regulation of protein targeting to membrane"/>
    <property type="evidence" value="ECO:0007669"/>
    <property type="project" value="UniProtKB-ARBA"/>
</dbReference>
<evidence type="ECO:0000256" key="21">
    <source>
        <dbReference type="ARBA" id="ARBA00073517"/>
    </source>
</evidence>
<comment type="caution">
    <text evidence="24">The sequence shown here is derived from an EMBL/GenBank/DDBJ whole genome shotgun (WGS) entry which is preliminary data.</text>
</comment>
<dbReference type="Proteomes" id="UP001174136">
    <property type="component" value="Unassembled WGS sequence"/>
</dbReference>
<evidence type="ECO:0000313" key="25">
    <source>
        <dbReference type="Proteomes" id="UP001174136"/>
    </source>
</evidence>
<dbReference type="GO" id="GO:0007155">
    <property type="term" value="P:cell adhesion"/>
    <property type="evidence" value="ECO:0007669"/>
    <property type="project" value="UniProtKB-KW"/>
</dbReference>
<dbReference type="GO" id="GO:0005856">
    <property type="term" value="C:cytoskeleton"/>
    <property type="evidence" value="ECO:0007669"/>
    <property type="project" value="UniProtKB-SubCell"/>
</dbReference>
<feature type="compositionally biased region" description="Low complexity" evidence="22">
    <location>
        <begin position="317"/>
        <end position="335"/>
    </location>
</feature>
<keyword evidence="18" id="KW-0539">Nucleus</keyword>
<keyword evidence="8" id="KW-0597">Phosphoprotein</keyword>
<dbReference type="SMART" id="SM00462">
    <property type="entry name" value="PTB"/>
    <property type="match status" value="1"/>
</dbReference>
<dbReference type="GO" id="GO:0030154">
    <property type="term" value="P:cell differentiation"/>
    <property type="evidence" value="ECO:0007669"/>
    <property type="project" value="UniProtKB-KW"/>
</dbReference>
<organism evidence="24 25">
    <name type="scientific">Merluccius polli</name>
    <name type="common">Benguela hake</name>
    <name type="synonym">Merluccius cadenati</name>
    <dbReference type="NCBI Taxonomy" id="89951"/>
    <lineage>
        <taxon>Eukaryota</taxon>
        <taxon>Metazoa</taxon>
        <taxon>Chordata</taxon>
        <taxon>Craniata</taxon>
        <taxon>Vertebrata</taxon>
        <taxon>Euteleostomi</taxon>
        <taxon>Actinopterygii</taxon>
        <taxon>Neopterygii</taxon>
        <taxon>Teleostei</taxon>
        <taxon>Neoteleostei</taxon>
        <taxon>Acanthomorphata</taxon>
        <taxon>Zeiogadaria</taxon>
        <taxon>Gadariae</taxon>
        <taxon>Gadiformes</taxon>
        <taxon>Gadoidei</taxon>
        <taxon>Merlucciidae</taxon>
        <taxon>Merluccius</taxon>
    </lineage>
</organism>
<keyword evidence="12" id="KW-0130">Cell adhesion</keyword>
<dbReference type="PROSITE" id="PS01179">
    <property type="entry name" value="PID"/>
    <property type="match status" value="1"/>
</dbReference>
<name>A0AA47MUX5_MERPO</name>
<dbReference type="GO" id="GO:0051781">
    <property type="term" value="P:positive regulation of cell division"/>
    <property type="evidence" value="ECO:0007669"/>
    <property type="project" value="UniProtKB-KW"/>
</dbReference>
<keyword evidence="9" id="KW-0091">Biomineralization</keyword>
<evidence type="ECO:0000256" key="19">
    <source>
        <dbReference type="ARBA" id="ARBA00023246"/>
    </source>
</evidence>
<evidence type="ECO:0000256" key="11">
    <source>
        <dbReference type="ARBA" id="ARBA00022782"/>
    </source>
</evidence>
<evidence type="ECO:0000256" key="13">
    <source>
        <dbReference type="ARBA" id="ARBA00022976"/>
    </source>
</evidence>
<evidence type="ECO:0000256" key="22">
    <source>
        <dbReference type="SAM" id="MobiDB-lite"/>
    </source>
</evidence>
<dbReference type="PANTHER" id="PTHR32055:SF1">
    <property type="entry name" value="INTEGRIN BETA-1-BINDING PROTEIN 1"/>
    <property type="match status" value="1"/>
</dbReference>
<dbReference type="GO" id="GO:0033622">
    <property type="term" value="P:integrin activation"/>
    <property type="evidence" value="ECO:0007669"/>
    <property type="project" value="UniProtKB-ARBA"/>
</dbReference>
<evidence type="ECO:0000256" key="5">
    <source>
        <dbReference type="ARBA" id="ARBA00004510"/>
    </source>
</evidence>
<feature type="domain" description="PID" evidence="23">
    <location>
        <begin position="366"/>
        <end position="442"/>
    </location>
</feature>
<keyword evidence="16" id="KW-0804">Transcription</keyword>
<evidence type="ECO:0000259" key="23">
    <source>
        <dbReference type="PROSITE" id="PS01179"/>
    </source>
</evidence>
<dbReference type="Pfam" id="PF10480">
    <property type="entry name" value="ICAP-1_inte_bdg"/>
    <property type="match status" value="1"/>
</dbReference>
<proteinExistence type="predicted"/>
<dbReference type="GO" id="GO:0001726">
    <property type="term" value="C:ruffle"/>
    <property type="evidence" value="ECO:0007669"/>
    <property type="project" value="UniProtKB-SubCell"/>
</dbReference>
<dbReference type="GO" id="GO:0005886">
    <property type="term" value="C:plasma membrane"/>
    <property type="evidence" value="ECO:0007669"/>
    <property type="project" value="UniProtKB-SubCell"/>
</dbReference>